<evidence type="ECO:0000313" key="3">
    <source>
        <dbReference type="Proteomes" id="UP001488838"/>
    </source>
</evidence>
<dbReference type="AlphaFoldDB" id="A0AAW0JV42"/>
<name>A0AAW0JV42_MYOGA</name>
<reference evidence="2 3" key="1">
    <citation type="journal article" date="2023" name="bioRxiv">
        <title>Conserved and derived expression patterns and positive selection on dental genes reveal complex evolutionary context of ever-growing rodent molars.</title>
        <authorList>
            <person name="Calamari Z.T."/>
            <person name="Song A."/>
            <person name="Cohen E."/>
            <person name="Akter M."/>
            <person name="Roy R.D."/>
            <person name="Hallikas O."/>
            <person name="Christensen M.M."/>
            <person name="Li P."/>
            <person name="Marangoni P."/>
            <person name="Jernvall J."/>
            <person name="Klein O.D."/>
        </authorList>
    </citation>
    <scope>NUCLEOTIDE SEQUENCE [LARGE SCALE GENOMIC DNA]</scope>
    <source>
        <strain evidence="2">V071</strain>
    </source>
</reference>
<dbReference type="Proteomes" id="UP001488838">
    <property type="component" value="Unassembled WGS sequence"/>
</dbReference>
<evidence type="ECO:0000313" key="2">
    <source>
        <dbReference type="EMBL" id="KAK7830595.1"/>
    </source>
</evidence>
<organism evidence="2 3">
    <name type="scientific">Myodes glareolus</name>
    <name type="common">Bank vole</name>
    <name type="synonym">Clethrionomys glareolus</name>
    <dbReference type="NCBI Taxonomy" id="447135"/>
    <lineage>
        <taxon>Eukaryota</taxon>
        <taxon>Metazoa</taxon>
        <taxon>Chordata</taxon>
        <taxon>Craniata</taxon>
        <taxon>Vertebrata</taxon>
        <taxon>Euteleostomi</taxon>
        <taxon>Mammalia</taxon>
        <taxon>Eutheria</taxon>
        <taxon>Euarchontoglires</taxon>
        <taxon>Glires</taxon>
        <taxon>Rodentia</taxon>
        <taxon>Myomorpha</taxon>
        <taxon>Muroidea</taxon>
        <taxon>Cricetidae</taxon>
        <taxon>Arvicolinae</taxon>
        <taxon>Myodes</taxon>
    </lineage>
</organism>
<comment type="caution">
    <text evidence="2">The sequence shown here is derived from an EMBL/GenBank/DDBJ whole genome shotgun (WGS) entry which is preliminary data.</text>
</comment>
<feature type="region of interest" description="Disordered" evidence="1">
    <location>
        <begin position="1"/>
        <end position="33"/>
    </location>
</feature>
<feature type="compositionally biased region" description="Low complexity" evidence="1">
    <location>
        <begin position="108"/>
        <end position="144"/>
    </location>
</feature>
<sequence length="237" mass="24895">MATEEPGLRSGRAVGWPLEVEEEGGGGGEGRGLVELEEARATTRRRRAAQALGPSQAVSLPAAGGWMGRLQAAAAAAEAAVPAVAVSAASTNHPPHPSIGNRSSRGVRSPLSSASPPPRQSAARKTLDFRGGAARASAGRAGSSEALPPRAHAQLPPLPRQVFGPSRWQRRIPSLLPRHAGTTLRNGVVARFSQCLAEFRTWLRTNWLRFNADKTDVMLVGRGTIGDEGRAKGNSLM</sequence>
<keyword evidence="3" id="KW-1185">Reference proteome</keyword>
<accession>A0AAW0JV42</accession>
<dbReference type="EMBL" id="JBBHLL010000017">
    <property type="protein sequence ID" value="KAK7830595.1"/>
    <property type="molecule type" value="Genomic_DNA"/>
</dbReference>
<feature type="region of interest" description="Disordered" evidence="1">
    <location>
        <begin position="88"/>
        <end position="164"/>
    </location>
</feature>
<protein>
    <submittedName>
        <fullName evidence="2">Uncharacterized protein</fullName>
    </submittedName>
</protein>
<gene>
    <name evidence="2" type="ORF">U0070_018320</name>
</gene>
<proteinExistence type="predicted"/>
<evidence type="ECO:0000256" key="1">
    <source>
        <dbReference type="SAM" id="MobiDB-lite"/>
    </source>
</evidence>